<dbReference type="InterPro" id="IPR050997">
    <property type="entry name" value="MAPEG"/>
</dbReference>
<evidence type="ECO:0000256" key="3">
    <source>
        <dbReference type="ARBA" id="ARBA00022989"/>
    </source>
</evidence>
<dbReference type="GO" id="GO:0004602">
    <property type="term" value="F:glutathione peroxidase activity"/>
    <property type="evidence" value="ECO:0007669"/>
    <property type="project" value="TreeGrafter"/>
</dbReference>
<dbReference type="InterPro" id="IPR023352">
    <property type="entry name" value="MAPEG-like_dom_sf"/>
</dbReference>
<dbReference type="GO" id="GO:0005783">
    <property type="term" value="C:endoplasmic reticulum"/>
    <property type="evidence" value="ECO:0007669"/>
    <property type="project" value="TreeGrafter"/>
</dbReference>
<dbReference type="PANTHER" id="PTHR10250">
    <property type="entry name" value="MICROSOMAL GLUTATHIONE S-TRANSFERASE"/>
    <property type="match status" value="1"/>
</dbReference>
<dbReference type="GO" id="GO:0016020">
    <property type="term" value="C:membrane"/>
    <property type="evidence" value="ECO:0007669"/>
    <property type="project" value="UniProtKB-SubCell"/>
</dbReference>
<evidence type="ECO:0000313" key="6">
    <source>
        <dbReference type="Proteomes" id="UP000504610"/>
    </source>
</evidence>
<dbReference type="Pfam" id="PF01124">
    <property type="entry name" value="MAPEG"/>
    <property type="match status" value="1"/>
</dbReference>
<reference evidence="7" key="1">
    <citation type="submission" date="2025-08" db="UniProtKB">
        <authorList>
            <consortium name="RefSeq"/>
        </authorList>
    </citation>
    <scope>IDENTIFICATION</scope>
    <source>
        <tissue evidence="7">Leaf</tissue>
    </source>
</reference>
<dbReference type="AlphaFoldDB" id="A0A9W3CNM7"/>
<comment type="subcellular location">
    <subcellularLocation>
        <location evidence="1">Membrane</location>
        <topology evidence="1">Multi-pass membrane protein</topology>
    </subcellularLocation>
</comment>
<keyword evidence="3 5" id="KW-1133">Transmembrane helix</keyword>
<dbReference type="GO" id="GO:0004364">
    <property type="term" value="F:glutathione transferase activity"/>
    <property type="evidence" value="ECO:0007669"/>
    <property type="project" value="TreeGrafter"/>
</dbReference>
<evidence type="ECO:0000256" key="5">
    <source>
        <dbReference type="SAM" id="Phobius"/>
    </source>
</evidence>
<dbReference type="GO" id="GO:0006691">
    <property type="term" value="P:leukotriene metabolic process"/>
    <property type="evidence" value="ECO:0007669"/>
    <property type="project" value="UniProtKB-ARBA"/>
</dbReference>
<protein>
    <submittedName>
        <fullName evidence="7">Uncharacterized protein LOC130502364</fullName>
    </submittedName>
</protein>
<dbReference type="OrthoDB" id="410651at2759"/>
<dbReference type="PANTHER" id="PTHR10250:SF22">
    <property type="entry name" value="MICROSOMAL GLUTATHIONE S-TRANSFERASE"/>
    <property type="match status" value="1"/>
</dbReference>
<dbReference type="Proteomes" id="UP000504610">
    <property type="component" value="Unplaced"/>
</dbReference>
<dbReference type="RefSeq" id="XP_056853132.1">
    <property type="nucleotide sequence ID" value="XM_056997152.1"/>
</dbReference>
<evidence type="ECO:0000256" key="1">
    <source>
        <dbReference type="ARBA" id="ARBA00004141"/>
    </source>
</evidence>
<evidence type="ECO:0000256" key="4">
    <source>
        <dbReference type="ARBA" id="ARBA00023136"/>
    </source>
</evidence>
<gene>
    <name evidence="7" type="primary">LOC130502364</name>
</gene>
<evidence type="ECO:0000256" key="2">
    <source>
        <dbReference type="ARBA" id="ARBA00022692"/>
    </source>
</evidence>
<proteinExistence type="predicted"/>
<dbReference type="SUPFAM" id="SSF161084">
    <property type="entry name" value="MAPEG domain-like"/>
    <property type="match status" value="2"/>
</dbReference>
<keyword evidence="4 5" id="KW-0472">Membrane</keyword>
<accession>A0A9W3CNM7</accession>
<dbReference type="GO" id="GO:0005635">
    <property type="term" value="C:nuclear envelope"/>
    <property type="evidence" value="ECO:0007669"/>
    <property type="project" value="TreeGrafter"/>
</dbReference>
<dbReference type="InterPro" id="IPR001129">
    <property type="entry name" value="Membr-assoc_MAPEG"/>
</dbReference>
<dbReference type="GeneID" id="130502364"/>
<feature type="transmembrane region" description="Helical" evidence="5">
    <location>
        <begin position="115"/>
        <end position="139"/>
    </location>
</feature>
<evidence type="ECO:0000313" key="7">
    <source>
        <dbReference type="RefSeq" id="XP_056853132.1"/>
    </source>
</evidence>
<dbReference type="KEGG" id="rsz:130502364"/>
<feature type="transmembrane region" description="Helical" evidence="5">
    <location>
        <begin position="12"/>
        <end position="30"/>
    </location>
</feature>
<feature type="transmembrane region" description="Helical" evidence="5">
    <location>
        <begin position="159"/>
        <end position="182"/>
    </location>
</feature>
<sequence length="184" mass="20716">MAITEFLPKEYGYVVLVLVFYCFINFWMGFQVGKARKRYGTRVSRPECSGTHSGMGRFFRVSGFSGLETKTHSGIIKFRIGFESGLSGFGWVRSKSNAVTLERGHQNALEMMPMYFILMILGGMKHPCICTGLGLVYNISRFFYFKGYSTGDPTKRLTIGKYSFMGLFGLMICTISFGVTLIRG</sequence>
<name>A0A9W3CNM7_RAPSA</name>
<dbReference type="Gene3D" id="1.20.120.550">
    <property type="entry name" value="Membrane associated eicosanoid/glutathione metabolism-like domain"/>
    <property type="match status" value="1"/>
</dbReference>
<keyword evidence="2 5" id="KW-0812">Transmembrane</keyword>
<keyword evidence="6" id="KW-1185">Reference proteome</keyword>
<organism evidence="6 7">
    <name type="scientific">Raphanus sativus</name>
    <name type="common">Radish</name>
    <name type="synonym">Raphanus raphanistrum var. sativus</name>
    <dbReference type="NCBI Taxonomy" id="3726"/>
    <lineage>
        <taxon>Eukaryota</taxon>
        <taxon>Viridiplantae</taxon>
        <taxon>Streptophyta</taxon>
        <taxon>Embryophyta</taxon>
        <taxon>Tracheophyta</taxon>
        <taxon>Spermatophyta</taxon>
        <taxon>Magnoliopsida</taxon>
        <taxon>eudicotyledons</taxon>
        <taxon>Gunneridae</taxon>
        <taxon>Pentapetalae</taxon>
        <taxon>rosids</taxon>
        <taxon>malvids</taxon>
        <taxon>Brassicales</taxon>
        <taxon>Brassicaceae</taxon>
        <taxon>Brassiceae</taxon>
        <taxon>Raphanus</taxon>
    </lineage>
</organism>